<dbReference type="RefSeq" id="WP_039222636.1">
    <property type="nucleotide sequence ID" value="NZ_JWLW01000065.1"/>
</dbReference>
<dbReference type="EMBL" id="JWLW01000065">
    <property type="protein sequence ID" value="KHT44909.1"/>
    <property type="molecule type" value="Genomic_DNA"/>
</dbReference>
<name>A0A0B3XYV6_9ALTE</name>
<evidence type="ECO:0000256" key="3">
    <source>
        <dbReference type="ARBA" id="ARBA00023163"/>
    </source>
</evidence>
<gene>
    <name evidence="5" type="ORF">RJ41_15145</name>
</gene>
<dbReference type="GO" id="GO:0006355">
    <property type="term" value="P:regulation of DNA-templated transcription"/>
    <property type="evidence" value="ECO:0007669"/>
    <property type="project" value="UniProtKB-ARBA"/>
</dbReference>
<reference evidence="5 6" key="1">
    <citation type="submission" date="2014-12" db="EMBL/GenBank/DDBJ databases">
        <title>Genome sequencing of Alteromonas marina AD001.</title>
        <authorList>
            <person name="Adrian T.G.S."/>
            <person name="Chan K.G."/>
        </authorList>
    </citation>
    <scope>NUCLEOTIDE SEQUENCE [LARGE SCALE GENOMIC DNA]</scope>
    <source>
        <strain evidence="5 6">AD001</strain>
    </source>
</reference>
<dbReference type="InterPro" id="IPR002577">
    <property type="entry name" value="HTH_HxlR"/>
</dbReference>
<evidence type="ECO:0000259" key="4">
    <source>
        <dbReference type="PROSITE" id="PS51118"/>
    </source>
</evidence>
<keyword evidence="1" id="KW-0805">Transcription regulation</keyword>
<evidence type="ECO:0000313" key="6">
    <source>
        <dbReference type="Proteomes" id="UP000031197"/>
    </source>
</evidence>
<evidence type="ECO:0000256" key="2">
    <source>
        <dbReference type="ARBA" id="ARBA00023125"/>
    </source>
</evidence>
<protein>
    <submittedName>
        <fullName evidence="5">Transcriptional regulator</fullName>
    </submittedName>
</protein>
<dbReference type="CDD" id="cd00090">
    <property type="entry name" value="HTH_ARSR"/>
    <property type="match status" value="1"/>
</dbReference>
<dbReference type="Pfam" id="PF01638">
    <property type="entry name" value="HxlR"/>
    <property type="match status" value="1"/>
</dbReference>
<dbReference type="AlphaFoldDB" id="A0A0B3XYV6"/>
<dbReference type="InterPro" id="IPR036388">
    <property type="entry name" value="WH-like_DNA-bd_sf"/>
</dbReference>
<dbReference type="PROSITE" id="PS51118">
    <property type="entry name" value="HTH_HXLR"/>
    <property type="match status" value="1"/>
</dbReference>
<evidence type="ECO:0000256" key="1">
    <source>
        <dbReference type="ARBA" id="ARBA00023015"/>
    </source>
</evidence>
<dbReference type="Proteomes" id="UP000031197">
    <property type="component" value="Unassembled WGS sequence"/>
</dbReference>
<proteinExistence type="predicted"/>
<sequence>MTVNLKSVEDIEREVFPDNKSNAASKRENKGCSQALGENAGEPNQYICGVAVSLEIIGGKWKGVILWHLCHKTLRFSQLRRRLQGVTQKMLTQQLRELERDGLVNRKVFAEVPPRVEYSLTDLGRTLEPTLRQLCEWGRAYHDDYR</sequence>
<dbReference type="Gene3D" id="1.10.10.10">
    <property type="entry name" value="Winged helix-like DNA-binding domain superfamily/Winged helix DNA-binding domain"/>
    <property type="match status" value="1"/>
</dbReference>
<accession>A0A0B3XYV6</accession>
<dbReference type="PANTHER" id="PTHR33204">
    <property type="entry name" value="TRANSCRIPTIONAL REGULATOR, MARR FAMILY"/>
    <property type="match status" value="1"/>
</dbReference>
<dbReference type="GO" id="GO:0003677">
    <property type="term" value="F:DNA binding"/>
    <property type="evidence" value="ECO:0007669"/>
    <property type="project" value="UniProtKB-KW"/>
</dbReference>
<dbReference type="SUPFAM" id="SSF46785">
    <property type="entry name" value="Winged helix' DNA-binding domain"/>
    <property type="match status" value="1"/>
</dbReference>
<keyword evidence="6" id="KW-1185">Reference proteome</keyword>
<keyword evidence="2" id="KW-0238">DNA-binding</keyword>
<comment type="caution">
    <text evidence="5">The sequence shown here is derived from an EMBL/GenBank/DDBJ whole genome shotgun (WGS) entry which is preliminary data.</text>
</comment>
<dbReference type="InterPro" id="IPR036390">
    <property type="entry name" value="WH_DNA-bd_sf"/>
</dbReference>
<dbReference type="InterPro" id="IPR011991">
    <property type="entry name" value="ArsR-like_HTH"/>
</dbReference>
<feature type="domain" description="HTH hxlR-type" evidence="4">
    <location>
        <begin position="48"/>
        <end position="146"/>
    </location>
</feature>
<organism evidence="5 6">
    <name type="scientific">Alteromonas marina</name>
    <dbReference type="NCBI Taxonomy" id="203795"/>
    <lineage>
        <taxon>Bacteria</taxon>
        <taxon>Pseudomonadati</taxon>
        <taxon>Pseudomonadota</taxon>
        <taxon>Gammaproteobacteria</taxon>
        <taxon>Alteromonadales</taxon>
        <taxon>Alteromonadaceae</taxon>
        <taxon>Alteromonas/Salinimonas group</taxon>
        <taxon>Alteromonas</taxon>
    </lineage>
</organism>
<keyword evidence="3" id="KW-0804">Transcription</keyword>
<dbReference type="PANTHER" id="PTHR33204:SF29">
    <property type="entry name" value="TRANSCRIPTIONAL REGULATOR"/>
    <property type="match status" value="1"/>
</dbReference>
<evidence type="ECO:0000313" key="5">
    <source>
        <dbReference type="EMBL" id="KHT44909.1"/>
    </source>
</evidence>